<feature type="transmembrane region" description="Helical" evidence="8">
    <location>
        <begin position="36"/>
        <end position="56"/>
    </location>
</feature>
<protein>
    <submittedName>
        <fullName evidence="10">Multisubunit sodium/proton antiporter MrpD subunit</fullName>
    </submittedName>
</protein>
<gene>
    <name evidence="10" type="ORF">EDD34_4094</name>
</gene>
<dbReference type="RefSeq" id="WP_123816190.1">
    <property type="nucleotide sequence ID" value="NZ_RKQZ01000001.1"/>
</dbReference>
<feature type="transmembrane region" description="Helical" evidence="8">
    <location>
        <begin position="441"/>
        <end position="462"/>
    </location>
</feature>
<dbReference type="OrthoDB" id="9768329at2"/>
<keyword evidence="11" id="KW-1185">Reference proteome</keyword>
<feature type="transmembrane region" description="Helical" evidence="8">
    <location>
        <begin position="241"/>
        <end position="266"/>
    </location>
</feature>
<evidence type="ECO:0000256" key="3">
    <source>
        <dbReference type="ARBA" id="ARBA00022475"/>
    </source>
</evidence>
<feature type="transmembrane region" description="Helical" evidence="8">
    <location>
        <begin position="395"/>
        <end position="417"/>
    </location>
</feature>
<organism evidence="10 11">
    <name type="scientific">Myceligenerans xiligouense</name>
    <dbReference type="NCBI Taxonomy" id="253184"/>
    <lineage>
        <taxon>Bacteria</taxon>
        <taxon>Bacillati</taxon>
        <taxon>Actinomycetota</taxon>
        <taxon>Actinomycetes</taxon>
        <taxon>Micrococcales</taxon>
        <taxon>Promicromonosporaceae</taxon>
        <taxon>Myceligenerans</taxon>
    </lineage>
</organism>
<feature type="transmembrane region" description="Helical" evidence="8">
    <location>
        <begin position="141"/>
        <end position="162"/>
    </location>
</feature>
<comment type="caution">
    <text evidence="10">The sequence shown here is derived from an EMBL/GenBank/DDBJ whole genome shotgun (WGS) entry which is preliminary data.</text>
</comment>
<dbReference type="InterPro" id="IPR050586">
    <property type="entry name" value="CPA3_Na-H_Antiporter_D"/>
</dbReference>
<dbReference type="InterPro" id="IPR001750">
    <property type="entry name" value="ND/Mrp_TM"/>
</dbReference>
<feature type="domain" description="NADH:quinone oxidoreductase/Mrp antiporter transmembrane" evidence="9">
    <location>
        <begin position="164"/>
        <end position="453"/>
    </location>
</feature>
<dbReference type="GO" id="GO:0008137">
    <property type="term" value="F:NADH dehydrogenase (ubiquinone) activity"/>
    <property type="evidence" value="ECO:0007669"/>
    <property type="project" value="InterPro"/>
</dbReference>
<sequence length="553" mass="57464">MNPWSVQTLVPLPVLVPLFAAGLALALHRYERAQRIISVTALSVVVAAAAGLLVAARDAPVVIDVGGWAAPVGVNLVADPLAALMLLVSGVVLLCVLLYSMAQGIADGGGRAAPAVQDSEAIRRILEAQDPDADEARRRGVLPVAIFHPTYLILAAGVADAFLAGDLFNLFVGFEILLAASYVLLTLGGTVERIRAGSVYVVVALLSSIIFLLAVGLTYAATGTVNMAQLAERLPDVEPGIRLGIQALLLLAFGIKAAIFPLSAWLPDSYPTAPAPVTAVFAGLLTKVGVYAILRTQTLLFPRNEVVEVVLLVLALATMLVGILGAVAQDDVKRLLSFTLVSHIGYMIFGVALATAASTAAAIFYVVHHITVQTALFLVVGLVERRTGTTSLERLGGLAALAPGLAVLFFVPTMNLAGVPPLSGFLGKVGLLEAGVLDGSALAWVLVTGSVVTSLLTLYAVIRAWNKAFWQPAPEDFRPPDETRLPWGMIGPTAALVGIGVALTVVAGPLYDYAEHAANVVMGDAVYVDAVFPDGAPRGTGESDDVTSEEGGP</sequence>
<evidence type="ECO:0000313" key="11">
    <source>
        <dbReference type="Proteomes" id="UP000280501"/>
    </source>
</evidence>
<keyword evidence="3" id="KW-1003">Cell membrane</keyword>
<feature type="transmembrane region" description="Helical" evidence="8">
    <location>
        <begin position="168"/>
        <end position="187"/>
    </location>
</feature>
<feature type="transmembrane region" description="Helical" evidence="8">
    <location>
        <begin position="6"/>
        <end position="27"/>
    </location>
</feature>
<dbReference type="GO" id="GO:0042773">
    <property type="term" value="P:ATP synthesis coupled electron transport"/>
    <property type="evidence" value="ECO:0007669"/>
    <property type="project" value="InterPro"/>
</dbReference>
<feature type="transmembrane region" description="Helical" evidence="8">
    <location>
        <begin position="199"/>
        <end position="221"/>
    </location>
</feature>
<proteinExistence type="inferred from homology"/>
<dbReference type="AlphaFoldDB" id="A0A3N4YT79"/>
<evidence type="ECO:0000259" key="9">
    <source>
        <dbReference type="Pfam" id="PF00361"/>
    </source>
</evidence>
<evidence type="ECO:0000256" key="2">
    <source>
        <dbReference type="ARBA" id="ARBA00005346"/>
    </source>
</evidence>
<evidence type="ECO:0000256" key="7">
    <source>
        <dbReference type="RuleBase" id="RU000320"/>
    </source>
</evidence>
<keyword evidence="5 8" id="KW-1133">Transmembrane helix</keyword>
<accession>A0A3N4YT79</accession>
<evidence type="ECO:0000256" key="4">
    <source>
        <dbReference type="ARBA" id="ARBA00022692"/>
    </source>
</evidence>
<feature type="transmembrane region" description="Helical" evidence="8">
    <location>
        <begin position="273"/>
        <end position="294"/>
    </location>
</feature>
<keyword evidence="6 8" id="KW-0472">Membrane</keyword>
<dbReference type="GO" id="GO:0005886">
    <property type="term" value="C:plasma membrane"/>
    <property type="evidence" value="ECO:0007669"/>
    <property type="project" value="UniProtKB-SubCell"/>
</dbReference>
<dbReference type="EMBL" id="RKQZ01000001">
    <property type="protein sequence ID" value="RPF23407.1"/>
    <property type="molecule type" value="Genomic_DNA"/>
</dbReference>
<comment type="subcellular location">
    <subcellularLocation>
        <location evidence="1">Cell membrane</location>
        <topology evidence="1">Multi-pass membrane protein</topology>
    </subcellularLocation>
    <subcellularLocation>
        <location evidence="7">Membrane</location>
        <topology evidence="7">Multi-pass membrane protein</topology>
    </subcellularLocation>
</comment>
<feature type="transmembrane region" description="Helical" evidence="8">
    <location>
        <begin position="76"/>
        <end position="99"/>
    </location>
</feature>
<dbReference type="Proteomes" id="UP000280501">
    <property type="component" value="Unassembled WGS sequence"/>
</dbReference>
<evidence type="ECO:0000256" key="8">
    <source>
        <dbReference type="SAM" id="Phobius"/>
    </source>
</evidence>
<keyword evidence="4 7" id="KW-0812">Transmembrane</keyword>
<dbReference type="PANTHER" id="PTHR42703:SF1">
    <property type="entry name" value="NA(+)_H(+) ANTIPORTER SUBUNIT D1"/>
    <property type="match status" value="1"/>
</dbReference>
<dbReference type="InterPro" id="IPR003918">
    <property type="entry name" value="NADH_UbQ_OxRdtase"/>
</dbReference>
<dbReference type="PANTHER" id="PTHR42703">
    <property type="entry name" value="NADH DEHYDROGENASE"/>
    <property type="match status" value="1"/>
</dbReference>
<reference evidence="10 11" key="1">
    <citation type="submission" date="2018-11" db="EMBL/GenBank/DDBJ databases">
        <title>Sequencing the genomes of 1000 actinobacteria strains.</title>
        <authorList>
            <person name="Klenk H.-P."/>
        </authorList>
    </citation>
    <scope>NUCLEOTIDE SEQUENCE [LARGE SCALE GENOMIC DNA]</scope>
    <source>
        <strain evidence="10 11">DSM 15700</strain>
    </source>
</reference>
<feature type="transmembrane region" description="Helical" evidence="8">
    <location>
        <begin position="362"/>
        <end position="383"/>
    </location>
</feature>
<evidence type="ECO:0000256" key="5">
    <source>
        <dbReference type="ARBA" id="ARBA00022989"/>
    </source>
</evidence>
<evidence type="ECO:0000256" key="1">
    <source>
        <dbReference type="ARBA" id="ARBA00004651"/>
    </source>
</evidence>
<name>A0A3N4YT79_9MICO</name>
<feature type="transmembrane region" description="Helical" evidence="8">
    <location>
        <begin position="306"/>
        <end position="328"/>
    </location>
</feature>
<evidence type="ECO:0000313" key="10">
    <source>
        <dbReference type="EMBL" id="RPF23407.1"/>
    </source>
</evidence>
<comment type="similarity">
    <text evidence="2">Belongs to the CPA3 antiporters (TC 2.A.63) subunit D family.</text>
</comment>
<dbReference type="PRINTS" id="PR01437">
    <property type="entry name" value="NUOXDRDTASE4"/>
</dbReference>
<feature type="transmembrane region" description="Helical" evidence="8">
    <location>
        <begin position="335"/>
        <end position="356"/>
    </location>
</feature>
<evidence type="ECO:0000256" key="6">
    <source>
        <dbReference type="ARBA" id="ARBA00023136"/>
    </source>
</evidence>
<dbReference type="Pfam" id="PF00361">
    <property type="entry name" value="Proton_antipo_M"/>
    <property type="match status" value="1"/>
</dbReference>